<feature type="transmembrane region" description="Helical" evidence="8">
    <location>
        <begin position="89"/>
        <end position="109"/>
    </location>
</feature>
<dbReference type="InterPro" id="IPR050171">
    <property type="entry name" value="MFS_Transporters"/>
</dbReference>
<dbReference type="GO" id="GO:0022857">
    <property type="term" value="F:transmembrane transporter activity"/>
    <property type="evidence" value="ECO:0007669"/>
    <property type="project" value="InterPro"/>
</dbReference>
<gene>
    <name evidence="10" type="ORF">SAMN04487967_3717</name>
</gene>
<reference evidence="11" key="1">
    <citation type="submission" date="2016-10" db="EMBL/GenBank/DDBJ databases">
        <authorList>
            <person name="Varghese N."/>
            <person name="Submissions S."/>
        </authorList>
    </citation>
    <scope>NUCLEOTIDE SEQUENCE [LARGE SCALE GENOMIC DNA]</scope>
    <source>
        <strain evidence="11">CGMCC 1.8981</strain>
    </source>
</reference>
<evidence type="ECO:0000256" key="2">
    <source>
        <dbReference type="ARBA" id="ARBA00022448"/>
    </source>
</evidence>
<feature type="domain" description="Major facilitator superfamily (MFS) profile" evidence="9">
    <location>
        <begin position="28"/>
        <end position="417"/>
    </location>
</feature>
<feature type="transmembrane region" description="Helical" evidence="8">
    <location>
        <begin position="396"/>
        <end position="414"/>
    </location>
</feature>
<comment type="subcellular location">
    <subcellularLocation>
        <location evidence="1">Cell membrane</location>
        <topology evidence="1">Multi-pass membrane protein</topology>
    </subcellularLocation>
</comment>
<evidence type="ECO:0000256" key="3">
    <source>
        <dbReference type="ARBA" id="ARBA00022475"/>
    </source>
</evidence>
<feature type="region of interest" description="Disordered" evidence="7">
    <location>
        <begin position="206"/>
        <end position="225"/>
    </location>
</feature>
<feature type="transmembrane region" description="Helical" evidence="8">
    <location>
        <begin position="115"/>
        <end position="135"/>
    </location>
</feature>
<dbReference type="AlphaFoldDB" id="A0A1H6G6V2"/>
<dbReference type="PROSITE" id="PS50850">
    <property type="entry name" value="MFS"/>
    <property type="match status" value="1"/>
</dbReference>
<keyword evidence="4 8" id="KW-0812">Transmembrane</keyword>
<dbReference type="InterPro" id="IPR011701">
    <property type="entry name" value="MFS"/>
</dbReference>
<keyword evidence="2" id="KW-0813">Transport</keyword>
<feature type="transmembrane region" description="Helical" evidence="8">
    <location>
        <begin position="55"/>
        <end position="77"/>
    </location>
</feature>
<feature type="transmembrane region" description="Helical" evidence="8">
    <location>
        <begin position="28"/>
        <end position="49"/>
    </location>
</feature>
<proteinExistence type="predicted"/>
<dbReference type="GO" id="GO:0005886">
    <property type="term" value="C:plasma membrane"/>
    <property type="evidence" value="ECO:0007669"/>
    <property type="project" value="UniProtKB-SubCell"/>
</dbReference>
<keyword evidence="11" id="KW-1185">Reference proteome</keyword>
<dbReference type="InterPro" id="IPR020846">
    <property type="entry name" value="MFS_dom"/>
</dbReference>
<evidence type="ECO:0000256" key="6">
    <source>
        <dbReference type="ARBA" id="ARBA00023136"/>
    </source>
</evidence>
<dbReference type="Proteomes" id="UP000199112">
    <property type="component" value="Unassembled WGS sequence"/>
</dbReference>
<dbReference type="EMBL" id="FNWL01000006">
    <property type="protein sequence ID" value="SEH18178.1"/>
    <property type="molecule type" value="Genomic_DNA"/>
</dbReference>
<dbReference type="Gene3D" id="1.20.1250.20">
    <property type="entry name" value="MFS general substrate transporter like domains"/>
    <property type="match status" value="2"/>
</dbReference>
<evidence type="ECO:0000259" key="9">
    <source>
        <dbReference type="PROSITE" id="PS50850"/>
    </source>
</evidence>
<dbReference type="SUPFAM" id="SSF103473">
    <property type="entry name" value="MFS general substrate transporter"/>
    <property type="match status" value="1"/>
</dbReference>
<keyword evidence="6 8" id="KW-0472">Membrane</keyword>
<protein>
    <submittedName>
        <fullName evidence="10">Sugar phosphate permease</fullName>
    </submittedName>
</protein>
<feature type="transmembrane region" description="Helical" evidence="8">
    <location>
        <begin position="304"/>
        <end position="323"/>
    </location>
</feature>
<keyword evidence="3" id="KW-1003">Cell membrane</keyword>
<evidence type="ECO:0000256" key="4">
    <source>
        <dbReference type="ARBA" id="ARBA00022692"/>
    </source>
</evidence>
<evidence type="ECO:0000256" key="8">
    <source>
        <dbReference type="SAM" id="Phobius"/>
    </source>
</evidence>
<dbReference type="PANTHER" id="PTHR23517:SF3">
    <property type="entry name" value="INTEGRAL MEMBRANE TRANSPORT PROTEIN"/>
    <property type="match status" value="1"/>
</dbReference>
<feature type="transmembrane region" description="Helical" evidence="8">
    <location>
        <begin position="246"/>
        <end position="266"/>
    </location>
</feature>
<feature type="transmembrane region" description="Helical" evidence="8">
    <location>
        <begin position="178"/>
        <end position="201"/>
    </location>
</feature>
<dbReference type="OrthoDB" id="204820at2157"/>
<feature type="transmembrane region" description="Helical" evidence="8">
    <location>
        <begin position="366"/>
        <end position="384"/>
    </location>
</feature>
<feature type="transmembrane region" description="Helical" evidence="8">
    <location>
        <begin position="272"/>
        <end position="292"/>
    </location>
</feature>
<feature type="transmembrane region" description="Helical" evidence="8">
    <location>
        <begin position="329"/>
        <end position="354"/>
    </location>
</feature>
<evidence type="ECO:0000256" key="1">
    <source>
        <dbReference type="ARBA" id="ARBA00004651"/>
    </source>
</evidence>
<evidence type="ECO:0000256" key="5">
    <source>
        <dbReference type="ARBA" id="ARBA00022989"/>
    </source>
</evidence>
<evidence type="ECO:0000313" key="11">
    <source>
        <dbReference type="Proteomes" id="UP000199112"/>
    </source>
</evidence>
<evidence type="ECO:0000313" key="10">
    <source>
        <dbReference type="EMBL" id="SEH18178.1"/>
    </source>
</evidence>
<evidence type="ECO:0000256" key="7">
    <source>
        <dbReference type="SAM" id="MobiDB-lite"/>
    </source>
</evidence>
<name>A0A1H6G6V2_9EURY</name>
<dbReference type="Pfam" id="PF07690">
    <property type="entry name" value="MFS_1"/>
    <property type="match status" value="1"/>
</dbReference>
<accession>A0A1H6G6V2</accession>
<organism evidence="10 11">
    <name type="scientific">Natronorubrum sediminis</name>
    <dbReference type="NCBI Taxonomy" id="640943"/>
    <lineage>
        <taxon>Archaea</taxon>
        <taxon>Methanobacteriati</taxon>
        <taxon>Methanobacteriota</taxon>
        <taxon>Stenosarchaea group</taxon>
        <taxon>Halobacteria</taxon>
        <taxon>Halobacteriales</taxon>
        <taxon>Natrialbaceae</taxon>
        <taxon>Natronorubrum</taxon>
    </lineage>
</organism>
<dbReference type="InterPro" id="IPR036259">
    <property type="entry name" value="MFS_trans_sf"/>
</dbReference>
<sequence>MIVNVVGRCRSALEEGVRALWMDGRGKVLIVVAVGWGLSMGTRMIYPVLLPHLRTAYGIDLTTAGLLVTVLFVAYAIGQLPGGILADRIGERPILIVSTLLAAATLFLVTTAGSVLVLFAMTALFGLAIALYAVARYTVLTRLYPNHLGAANGATAASADAAQSVLPPLAGVLAAGVSWQMGFGFAIPLFLITGLALWAIVPTRTDGTRSSENDRTDGGAPVERPTTNRRWDTFLVLRRPVIVKGAIVYTLGLCIWQAFTAFYPIYMIEIKGLSSSLAGGLFGLFFVLGIAVKPLSGGMYDQIGARRSLLIVVSVSGVALSLLPFVNSFWLLVMITALISALLGISTVVESFLLTNIPKDVRGTGLGIIRSIAFLIGAVSPALFGAAGDRNLFDEAFLSLGLLAGIALVVITLLPEK</sequence>
<feature type="compositionally biased region" description="Basic and acidic residues" evidence="7">
    <location>
        <begin position="206"/>
        <end position="217"/>
    </location>
</feature>
<keyword evidence="5 8" id="KW-1133">Transmembrane helix</keyword>
<dbReference type="PANTHER" id="PTHR23517">
    <property type="entry name" value="RESISTANCE PROTEIN MDTM, PUTATIVE-RELATED-RELATED"/>
    <property type="match status" value="1"/>
</dbReference>